<proteinExistence type="predicted"/>
<keyword evidence="2" id="KW-1185">Reference proteome</keyword>
<evidence type="ECO:0000313" key="1">
    <source>
        <dbReference type="EMBL" id="KAJ4723663.1"/>
    </source>
</evidence>
<comment type="caution">
    <text evidence="1">The sequence shown here is derived from an EMBL/GenBank/DDBJ whole genome shotgun (WGS) entry which is preliminary data.</text>
</comment>
<protein>
    <submittedName>
        <fullName evidence="1">Trigger factor like</fullName>
    </submittedName>
</protein>
<accession>A0ACC1YJF4</accession>
<sequence>MASASVTMTITPLKFQEIKLIGFFQLFSMRSCNNYGFFHQNAVKSVNFFNIQNPRLSLSCKPHMRRLQHVLKPITAVDSGLEVSITDPEDLISVKDAKIVVESQDEDKIQVRVDVTGDGTQKVFDKVLTNLARSAPPIPGFRREKGGKTTKVPKDFLLQILGEERVTKFVIEEIVSSTMTDYSKKENLNVKEKKVTTSQSREELRKLFTPGKEFGFNAVMELEKPEVEESDSEESGSSSSDVESEDVSVA</sequence>
<dbReference type="EMBL" id="CM051396">
    <property type="protein sequence ID" value="KAJ4723663.1"/>
    <property type="molecule type" value="Genomic_DNA"/>
</dbReference>
<organism evidence="1 2">
    <name type="scientific">Melia azedarach</name>
    <name type="common">Chinaberry tree</name>
    <dbReference type="NCBI Taxonomy" id="155640"/>
    <lineage>
        <taxon>Eukaryota</taxon>
        <taxon>Viridiplantae</taxon>
        <taxon>Streptophyta</taxon>
        <taxon>Embryophyta</taxon>
        <taxon>Tracheophyta</taxon>
        <taxon>Spermatophyta</taxon>
        <taxon>Magnoliopsida</taxon>
        <taxon>eudicotyledons</taxon>
        <taxon>Gunneridae</taxon>
        <taxon>Pentapetalae</taxon>
        <taxon>rosids</taxon>
        <taxon>malvids</taxon>
        <taxon>Sapindales</taxon>
        <taxon>Meliaceae</taxon>
        <taxon>Melia</taxon>
    </lineage>
</organism>
<gene>
    <name evidence="1" type="ORF">OWV82_007006</name>
</gene>
<reference evidence="1 2" key="1">
    <citation type="journal article" date="2023" name="Science">
        <title>Complex scaffold remodeling in plant triterpene biosynthesis.</title>
        <authorList>
            <person name="De La Pena R."/>
            <person name="Hodgson H."/>
            <person name="Liu J.C."/>
            <person name="Stephenson M.J."/>
            <person name="Martin A.C."/>
            <person name="Owen C."/>
            <person name="Harkess A."/>
            <person name="Leebens-Mack J."/>
            <person name="Jimenez L.E."/>
            <person name="Osbourn A."/>
            <person name="Sattely E.S."/>
        </authorList>
    </citation>
    <scope>NUCLEOTIDE SEQUENCE [LARGE SCALE GENOMIC DNA]</scope>
    <source>
        <strain evidence="2">cv. JPN11</strain>
        <tissue evidence="1">Leaf</tissue>
    </source>
</reference>
<dbReference type="Proteomes" id="UP001164539">
    <property type="component" value="Chromosome 3"/>
</dbReference>
<evidence type="ECO:0000313" key="2">
    <source>
        <dbReference type="Proteomes" id="UP001164539"/>
    </source>
</evidence>
<name>A0ACC1YJF4_MELAZ</name>